<dbReference type="PANTHER" id="PTHR47359">
    <property type="entry name" value="PEPTIDOGLYCAN DL-ENDOPEPTIDASE CWLO"/>
    <property type="match status" value="1"/>
</dbReference>
<dbReference type="PANTHER" id="PTHR47359:SF3">
    <property type="entry name" value="NLP_P60 DOMAIN-CONTAINING PROTEIN-RELATED"/>
    <property type="match status" value="1"/>
</dbReference>
<dbReference type="InterPro" id="IPR051794">
    <property type="entry name" value="PG_Endopeptidase_C40"/>
</dbReference>
<reference evidence="8 9" key="1">
    <citation type="submission" date="2019-06" db="EMBL/GenBank/DDBJ databases">
        <title>Draft genome of C. phoceense Strain 272.</title>
        <authorList>
            <person name="Pacheco L.G.C."/>
            <person name="Barberis C.M."/>
            <person name="Almuzara M.N."/>
            <person name="Traglia G.M."/>
            <person name="Santos C.S."/>
            <person name="Rocha D.J.P.G."/>
            <person name="Aguiar E.R.G.R."/>
            <person name="Vay C.A."/>
        </authorList>
    </citation>
    <scope>NUCLEOTIDE SEQUENCE [LARGE SCALE GENOMIC DNA]</scope>
    <source>
        <strain evidence="8 9">272</strain>
    </source>
</reference>
<dbReference type="SUPFAM" id="SSF54001">
    <property type="entry name" value="Cysteine proteinases"/>
    <property type="match status" value="1"/>
</dbReference>
<feature type="region of interest" description="Disordered" evidence="6">
    <location>
        <begin position="103"/>
        <end position="123"/>
    </location>
</feature>
<feature type="compositionally biased region" description="Polar residues" evidence="6">
    <location>
        <begin position="222"/>
        <end position="259"/>
    </location>
</feature>
<gene>
    <name evidence="8" type="ORF">EJK80_09070</name>
</gene>
<accession>A0A540R5Z0</accession>
<dbReference type="NCBIfam" id="NF046048">
    <property type="entry name" value="NlpC_P60_DIP1281"/>
    <property type="match status" value="1"/>
</dbReference>
<dbReference type="EMBL" id="VHIR01000012">
    <property type="protein sequence ID" value="TQE43161.1"/>
    <property type="molecule type" value="Genomic_DNA"/>
</dbReference>
<evidence type="ECO:0000256" key="2">
    <source>
        <dbReference type="ARBA" id="ARBA00022670"/>
    </source>
</evidence>
<sequence>MTPAVAQEKSLTIEDLTAAFKGGKGSIADLAGAIAGVQGEIARLEAEIGQRREDVNRALVDLQDARTELAQAKRGTSTARTQLDDAQSAVEKAQERLNELSRTAYRRSAASDSVTTAAGGDARERMLERQSYLRSQADSQKEVVDQLERERTEKANKESQLRKAEELAAAREQRAADAEAQARAILGSSQSAVEEAMSERSTLVAQQEEAQAALDAARGSRARTTVGASGPSATSDTQATQGNQGARENVGNSNDSASQSTTEVSTTASNSNANSVTTSAAGEGTQTAGTTVADAEPTTTGTADASDTTTQTVEALAEMSSQNAAQGGATEQVSSVDGQTLAVAGGVFGAAAAMIAASQPDHTAFAQGSSLDEGQLSAIQNTLTAVSDAFNDQNKAGEAGAVTNAASGADSDLVGDLDGVLESLDTTQSITEKATAAVASQGTDARIEAVIARAMSQVGTPYAWGGGDANGPTKGIRDGGVADSFGDYNKVGFDCSGLTLYAFSAAGISLPHYTGYQYNQGTKVDPSEMKRGDLIFYGPGGGQHVAIYLGDGTMIEAPESGGTVQVSPVRYGGMAPYAVRLIG</sequence>
<feature type="region of interest" description="Disordered" evidence="6">
    <location>
        <begin position="147"/>
        <end position="175"/>
    </location>
</feature>
<feature type="coiled-coil region" evidence="5">
    <location>
        <begin position="27"/>
        <end position="103"/>
    </location>
</feature>
<evidence type="ECO:0000256" key="5">
    <source>
        <dbReference type="SAM" id="Coils"/>
    </source>
</evidence>
<comment type="caution">
    <text evidence="8">The sequence shown here is derived from an EMBL/GenBank/DDBJ whole genome shotgun (WGS) entry which is preliminary data.</text>
</comment>
<evidence type="ECO:0000259" key="7">
    <source>
        <dbReference type="PROSITE" id="PS51935"/>
    </source>
</evidence>
<feature type="domain" description="NlpC/P60" evidence="7">
    <location>
        <begin position="444"/>
        <end position="583"/>
    </location>
</feature>
<dbReference type="AlphaFoldDB" id="A0A540R5Z0"/>
<evidence type="ECO:0000313" key="9">
    <source>
        <dbReference type="Proteomes" id="UP000318080"/>
    </source>
</evidence>
<evidence type="ECO:0000313" key="8">
    <source>
        <dbReference type="EMBL" id="TQE43161.1"/>
    </source>
</evidence>
<feature type="region of interest" description="Disordered" evidence="6">
    <location>
        <begin position="197"/>
        <end position="309"/>
    </location>
</feature>
<dbReference type="Gene3D" id="3.90.1720.10">
    <property type="entry name" value="endopeptidase domain like (from Nostoc punctiforme)"/>
    <property type="match status" value="1"/>
</dbReference>
<dbReference type="Proteomes" id="UP000318080">
    <property type="component" value="Unassembled WGS sequence"/>
</dbReference>
<name>A0A540R5Z0_9CORY</name>
<dbReference type="GO" id="GO:0006508">
    <property type="term" value="P:proteolysis"/>
    <property type="evidence" value="ECO:0007669"/>
    <property type="project" value="UniProtKB-KW"/>
</dbReference>
<dbReference type="InterPro" id="IPR038765">
    <property type="entry name" value="Papain-like_cys_pep_sf"/>
</dbReference>
<feature type="compositionally biased region" description="Low complexity" evidence="6">
    <location>
        <begin position="260"/>
        <end position="291"/>
    </location>
</feature>
<dbReference type="GO" id="GO:0008234">
    <property type="term" value="F:cysteine-type peptidase activity"/>
    <property type="evidence" value="ECO:0007669"/>
    <property type="project" value="UniProtKB-KW"/>
</dbReference>
<evidence type="ECO:0000256" key="3">
    <source>
        <dbReference type="ARBA" id="ARBA00022801"/>
    </source>
</evidence>
<protein>
    <submittedName>
        <fullName evidence="8">Hydrolase</fullName>
    </submittedName>
</protein>
<dbReference type="InterPro" id="IPR000064">
    <property type="entry name" value="NLP_P60_dom"/>
</dbReference>
<dbReference type="STRING" id="1686286.GCA_900092335_01829"/>
<keyword evidence="3 8" id="KW-0378">Hydrolase</keyword>
<dbReference type="Gene3D" id="1.20.120.330">
    <property type="entry name" value="Nucleotidyltransferases domain 2"/>
    <property type="match status" value="1"/>
</dbReference>
<evidence type="ECO:0000256" key="6">
    <source>
        <dbReference type="SAM" id="MobiDB-lite"/>
    </source>
</evidence>
<keyword evidence="9" id="KW-1185">Reference proteome</keyword>
<evidence type="ECO:0000256" key="1">
    <source>
        <dbReference type="ARBA" id="ARBA00007074"/>
    </source>
</evidence>
<keyword evidence="4" id="KW-0788">Thiol protease</keyword>
<organism evidence="8 9">
    <name type="scientific">Corynebacterium phoceense</name>
    <dbReference type="NCBI Taxonomy" id="1686286"/>
    <lineage>
        <taxon>Bacteria</taxon>
        <taxon>Bacillati</taxon>
        <taxon>Actinomycetota</taxon>
        <taxon>Actinomycetes</taxon>
        <taxon>Mycobacteriales</taxon>
        <taxon>Corynebacteriaceae</taxon>
        <taxon>Corynebacterium</taxon>
    </lineage>
</organism>
<proteinExistence type="inferred from homology"/>
<feature type="compositionally biased region" description="Low complexity" evidence="6">
    <location>
        <begin position="298"/>
        <end position="309"/>
    </location>
</feature>
<keyword evidence="2" id="KW-0645">Protease</keyword>
<comment type="similarity">
    <text evidence="1">Belongs to the peptidase C40 family.</text>
</comment>
<feature type="compositionally biased region" description="Low complexity" evidence="6">
    <location>
        <begin position="205"/>
        <end position="217"/>
    </location>
</feature>
<dbReference type="Pfam" id="PF00877">
    <property type="entry name" value="NLPC_P60"/>
    <property type="match status" value="1"/>
</dbReference>
<dbReference type="PROSITE" id="PS51935">
    <property type="entry name" value="NLPC_P60"/>
    <property type="match status" value="1"/>
</dbReference>
<evidence type="ECO:0000256" key="4">
    <source>
        <dbReference type="ARBA" id="ARBA00022807"/>
    </source>
</evidence>
<keyword evidence="5" id="KW-0175">Coiled coil</keyword>